<evidence type="ECO:0000259" key="6">
    <source>
        <dbReference type="Pfam" id="PF00999"/>
    </source>
</evidence>
<dbReference type="PANTHER" id="PTHR31102">
    <property type="match status" value="1"/>
</dbReference>
<keyword evidence="2 5" id="KW-0812">Transmembrane</keyword>
<evidence type="ECO:0000256" key="2">
    <source>
        <dbReference type="ARBA" id="ARBA00022692"/>
    </source>
</evidence>
<dbReference type="STRING" id="1408226.T233_00990"/>
<feature type="transmembrane region" description="Helical" evidence="5">
    <location>
        <begin position="243"/>
        <end position="260"/>
    </location>
</feature>
<feature type="transmembrane region" description="Helical" evidence="5">
    <location>
        <begin position="84"/>
        <end position="104"/>
    </location>
</feature>
<name>V6Q431_9ENTE</name>
<dbReference type="PANTHER" id="PTHR31102:SF1">
    <property type="entry name" value="CATION_H+ EXCHANGER DOMAIN-CONTAINING PROTEIN"/>
    <property type="match status" value="1"/>
</dbReference>
<evidence type="ECO:0000256" key="3">
    <source>
        <dbReference type="ARBA" id="ARBA00022989"/>
    </source>
</evidence>
<feature type="transmembrane region" description="Helical" evidence="5">
    <location>
        <begin position="302"/>
        <end position="323"/>
    </location>
</feature>
<evidence type="ECO:0000256" key="1">
    <source>
        <dbReference type="ARBA" id="ARBA00004141"/>
    </source>
</evidence>
<reference evidence="7 8" key="1">
    <citation type="journal article" date="2013" name="Genome Announc.">
        <title>High-Quality Draft Genome Sequence of Vagococcus lutrae Strain LBD1, Isolated from the Largemouth Bass Micropterus salmoides.</title>
        <authorList>
            <person name="Lebreton F."/>
            <person name="Valentino M.D."/>
            <person name="Duncan L.B."/>
            <person name="Zeng Q."/>
            <person name="Manson McGuire A."/>
            <person name="Earl A.M."/>
            <person name="Gilmore M.S."/>
        </authorList>
    </citation>
    <scope>NUCLEOTIDE SEQUENCE [LARGE SCALE GENOMIC DNA]</scope>
    <source>
        <strain evidence="7 8">LBD1</strain>
    </source>
</reference>
<feature type="transmembrane region" description="Helical" evidence="5">
    <location>
        <begin position="149"/>
        <end position="173"/>
    </location>
</feature>
<proteinExistence type="predicted"/>
<evidence type="ECO:0000313" key="8">
    <source>
        <dbReference type="Proteomes" id="UP000018126"/>
    </source>
</evidence>
<dbReference type="Gene3D" id="1.20.1530.20">
    <property type="match status" value="1"/>
</dbReference>
<dbReference type="eggNOG" id="COG0025">
    <property type="taxonomic scope" value="Bacteria"/>
</dbReference>
<accession>V6Q431</accession>
<keyword evidence="8" id="KW-1185">Reference proteome</keyword>
<feature type="transmembrane region" description="Helical" evidence="5">
    <location>
        <begin position="116"/>
        <end position="137"/>
    </location>
</feature>
<feature type="transmembrane region" description="Helical" evidence="5">
    <location>
        <begin position="335"/>
        <end position="356"/>
    </location>
</feature>
<dbReference type="Pfam" id="PF00999">
    <property type="entry name" value="Na_H_Exchanger"/>
    <property type="match status" value="1"/>
</dbReference>
<gene>
    <name evidence="7" type="ORF">T233_00990</name>
</gene>
<feature type="transmembrane region" description="Helical" evidence="5">
    <location>
        <begin position="272"/>
        <end position="296"/>
    </location>
</feature>
<dbReference type="InterPro" id="IPR006153">
    <property type="entry name" value="Cation/H_exchanger_TM"/>
</dbReference>
<dbReference type="GO" id="GO:0015297">
    <property type="term" value="F:antiporter activity"/>
    <property type="evidence" value="ECO:0007669"/>
    <property type="project" value="InterPro"/>
</dbReference>
<dbReference type="Proteomes" id="UP000018126">
    <property type="component" value="Unassembled WGS sequence"/>
</dbReference>
<dbReference type="RefSeq" id="WP_023606318.1">
    <property type="nucleotide sequence ID" value="NZ_AYSH01000013.1"/>
</dbReference>
<evidence type="ECO:0000313" key="7">
    <source>
        <dbReference type="EMBL" id="EST89884.1"/>
    </source>
</evidence>
<evidence type="ECO:0000256" key="4">
    <source>
        <dbReference type="ARBA" id="ARBA00023136"/>
    </source>
</evidence>
<protein>
    <recommendedName>
        <fullName evidence="6">Cation/H+ exchanger transmembrane domain-containing protein</fullName>
    </recommendedName>
</protein>
<dbReference type="GO" id="GO:0016020">
    <property type="term" value="C:membrane"/>
    <property type="evidence" value="ECO:0007669"/>
    <property type="project" value="UniProtKB-SubCell"/>
</dbReference>
<feature type="transmembrane region" description="Helical" evidence="5">
    <location>
        <begin position="362"/>
        <end position="382"/>
    </location>
</feature>
<feature type="transmembrane region" description="Helical" evidence="5">
    <location>
        <begin position="26"/>
        <end position="45"/>
    </location>
</feature>
<feature type="transmembrane region" description="Helical" evidence="5">
    <location>
        <begin position="185"/>
        <end position="208"/>
    </location>
</feature>
<feature type="domain" description="Cation/H+ exchanger transmembrane" evidence="6">
    <location>
        <begin position="8"/>
        <end position="383"/>
    </location>
</feature>
<dbReference type="InterPro" id="IPR051843">
    <property type="entry name" value="CPA1_transporter"/>
</dbReference>
<comment type="subcellular location">
    <subcellularLocation>
        <location evidence="1">Membrane</location>
        <topology evidence="1">Multi-pass membrane protein</topology>
    </subcellularLocation>
</comment>
<dbReference type="EMBL" id="AYSH01000013">
    <property type="protein sequence ID" value="EST89884.1"/>
    <property type="molecule type" value="Genomic_DNA"/>
</dbReference>
<evidence type="ECO:0000256" key="5">
    <source>
        <dbReference type="SAM" id="Phobius"/>
    </source>
</evidence>
<comment type="caution">
    <text evidence="7">The sequence shown here is derived from an EMBL/GenBank/DDBJ whole genome shotgun (WGS) entry which is preliminary data.</text>
</comment>
<keyword evidence="3 5" id="KW-1133">Transmembrane helix</keyword>
<feature type="transmembrane region" description="Helical" evidence="5">
    <location>
        <begin position="220"/>
        <end position="237"/>
    </location>
</feature>
<organism evidence="7 8">
    <name type="scientific">Vagococcus lutrae LBD1</name>
    <dbReference type="NCBI Taxonomy" id="1408226"/>
    <lineage>
        <taxon>Bacteria</taxon>
        <taxon>Bacillati</taxon>
        <taxon>Bacillota</taxon>
        <taxon>Bacilli</taxon>
        <taxon>Lactobacillales</taxon>
        <taxon>Enterococcaceae</taxon>
        <taxon>Vagococcus</taxon>
    </lineage>
</organism>
<dbReference type="InterPro" id="IPR038770">
    <property type="entry name" value="Na+/solute_symporter_sf"/>
</dbReference>
<dbReference type="GO" id="GO:1902600">
    <property type="term" value="P:proton transmembrane transport"/>
    <property type="evidence" value="ECO:0007669"/>
    <property type="project" value="InterPro"/>
</dbReference>
<dbReference type="PATRIC" id="fig|1408226.3.peg.960"/>
<keyword evidence="4 5" id="KW-0472">Membrane</keyword>
<sequence length="392" mass="41720">MATSLAIIVLLGLLSSKFFEKIKVPGFLGMIIVGGLIGPFGFNLLSDEILIASEDFRKIALIVILLRAGLGVEREDLKKVGRPAINLSFIPGLLEGFTIAFISIRFFNFTFIQGGILGFIIAAVSPAVIVPSMLNLIDKGIGKEKNVPTLILAGASIDDVFAITIFTAFMGMYGEGKINIGAKIFSIPVSIILGIVAGSIIGMVLIKIFQRYHIKDTEKALYVLGLAILLTAFETIIESKIEIAGLLGVMAIGFIINEMIPKVGSKIASKFNEVWVFAKILLFVLVGAQVNVALALDAGLKGILLIFIGLIARSIGVLISLIGTDLNTKEKLFCIFAYIPKATVQAAIGAIPLPMGVESGDLILSIAVLSIIITAPLGAILIKATGYKFLEE</sequence>
<dbReference type="AlphaFoldDB" id="V6Q431"/>